<dbReference type="Proteomes" id="UP000198654">
    <property type="component" value="Unassembled WGS sequence"/>
</dbReference>
<evidence type="ECO:0000256" key="6">
    <source>
        <dbReference type="ARBA" id="ARBA00022692"/>
    </source>
</evidence>
<feature type="domain" description="TonB C-terminal" evidence="12">
    <location>
        <begin position="236"/>
        <end position="301"/>
    </location>
</feature>
<sequence length="310" mass="32181">MAAPIHEIATGRASVSRAYRQRLSWVAAILLHVVALGVMGGWRLAPEATPPVPVSLDVVLARVPSVEAQAALAIAEANQRASGPESTGRDAAPVPPEPQQPSPPPEPLPKPAPQAPSEPTPAPQPETPPASEAPEPAAQPDPAPVPEPAPPPEPAPEPAPPPSPPQAAEAPSGRALLAQATASVSQQGFDASLAGGGMGEASQSAAQRAAETRYIEAWTQRVEAYGNLHYPAPDALDGQLRIRVIIGRDGQLRLAEVIQSSGHPELDRAALKTVRGAAPYRPFDSGMGARDSLAITRVWRFGEGNNFGVQ</sequence>
<dbReference type="Gene3D" id="3.30.1150.10">
    <property type="match status" value="1"/>
</dbReference>
<keyword evidence="9 11" id="KW-0472">Membrane</keyword>
<dbReference type="Pfam" id="PF03544">
    <property type="entry name" value="TonB_C"/>
    <property type="match status" value="1"/>
</dbReference>
<feature type="compositionally biased region" description="Pro residues" evidence="10">
    <location>
        <begin position="137"/>
        <end position="165"/>
    </location>
</feature>
<evidence type="ECO:0000313" key="14">
    <source>
        <dbReference type="Proteomes" id="UP000198654"/>
    </source>
</evidence>
<dbReference type="PANTHER" id="PTHR33446:SF11">
    <property type="entry name" value="TONB3"/>
    <property type="match status" value="1"/>
</dbReference>
<reference evidence="13 14" key="1">
    <citation type="submission" date="2016-10" db="EMBL/GenBank/DDBJ databases">
        <authorList>
            <person name="de Groot N.N."/>
        </authorList>
    </citation>
    <scope>NUCLEOTIDE SEQUENCE [LARGE SCALE GENOMIC DNA]</scope>
    <source>
        <strain evidence="13 14">DSM 14789</strain>
    </source>
</reference>
<dbReference type="AlphaFoldDB" id="A0A1G9KZT3"/>
<keyword evidence="6 11" id="KW-0812">Transmembrane</keyword>
<evidence type="ECO:0000256" key="8">
    <source>
        <dbReference type="ARBA" id="ARBA00022989"/>
    </source>
</evidence>
<comment type="subcellular location">
    <subcellularLocation>
        <location evidence="1">Cell inner membrane</location>
        <topology evidence="1">Single-pass membrane protein</topology>
        <orientation evidence="1">Periplasmic side</orientation>
    </subcellularLocation>
</comment>
<evidence type="ECO:0000256" key="7">
    <source>
        <dbReference type="ARBA" id="ARBA00022927"/>
    </source>
</evidence>
<keyword evidence="8 11" id="KW-1133">Transmembrane helix</keyword>
<dbReference type="InterPro" id="IPR006260">
    <property type="entry name" value="TonB/TolA_C"/>
</dbReference>
<dbReference type="EMBL" id="FNGI01000004">
    <property type="protein sequence ID" value="SDL55248.1"/>
    <property type="molecule type" value="Genomic_DNA"/>
</dbReference>
<evidence type="ECO:0000256" key="1">
    <source>
        <dbReference type="ARBA" id="ARBA00004383"/>
    </source>
</evidence>
<accession>A0A1G9KZT3</accession>
<dbReference type="InterPro" id="IPR051045">
    <property type="entry name" value="TonB-dependent_transducer"/>
</dbReference>
<dbReference type="PANTHER" id="PTHR33446">
    <property type="entry name" value="PROTEIN TONB-RELATED"/>
    <property type="match status" value="1"/>
</dbReference>
<evidence type="ECO:0000259" key="12">
    <source>
        <dbReference type="Pfam" id="PF03544"/>
    </source>
</evidence>
<name>A0A1G9KZT3_9GAMM</name>
<evidence type="ECO:0000256" key="11">
    <source>
        <dbReference type="SAM" id="Phobius"/>
    </source>
</evidence>
<evidence type="ECO:0000256" key="10">
    <source>
        <dbReference type="SAM" id="MobiDB-lite"/>
    </source>
</evidence>
<keyword evidence="3" id="KW-0813">Transport</keyword>
<dbReference type="PRINTS" id="PR01217">
    <property type="entry name" value="PRICHEXTENSN"/>
</dbReference>
<protein>
    <submittedName>
        <fullName evidence="13">TonB protein C-terminal</fullName>
    </submittedName>
</protein>
<dbReference type="InterPro" id="IPR037682">
    <property type="entry name" value="TonB_C"/>
</dbReference>
<dbReference type="RefSeq" id="WP_089727984.1">
    <property type="nucleotide sequence ID" value="NZ_FNGI01000004.1"/>
</dbReference>
<evidence type="ECO:0000256" key="3">
    <source>
        <dbReference type="ARBA" id="ARBA00022448"/>
    </source>
</evidence>
<organism evidence="13 14">
    <name type="scientific">Modicisalibacter muralis</name>
    <dbReference type="NCBI Taxonomy" id="119000"/>
    <lineage>
        <taxon>Bacteria</taxon>
        <taxon>Pseudomonadati</taxon>
        <taxon>Pseudomonadota</taxon>
        <taxon>Gammaproteobacteria</taxon>
        <taxon>Oceanospirillales</taxon>
        <taxon>Halomonadaceae</taxon>
        <taxon>Modicisalibacter</taxon>
    </lineage>
</organism>
<dbReference type="GO" id="GO:0098797">
    <property type="term" value="C:plasma membrane protein complex"/>
    <property type="evidence" value="ECO:0007669"/>
    <property type="project" value="TreeGrafter"/>
</dbReference>
<gene>
    <name evidence="13" type="ORF">SAMN05661010_01969</name>
</gene>
<evidence type="ECO:0000256" key="5">
    <source>
        <dbReference type="ARBA" id="ARBA00022519"/>
    </source>
</evidence>
<evidence type="ECO:0000256" key="9">
    <source>
        <dbReference type="ARBA" id="ARBA00023136"/>
    </source>
</evidence>
<dbReference type="SUPFAM" id="SSF74653">
    <property type="entry name" value="TolA/TonB C-terminal domain"/>
    <property type="match status" value="1"/>
</dbReference>
<keyword evidence="4" id="KW-1003">Cell membrane</keyword>
<dbReference type="GO" id="GO:0055085">
    <property type="term" value="P:transmembrane transport"/>
    <property type="evidence" value="ECO:0007669"/>
    <property type="project" value="InterPro"/>
</dbReference>
<feature type="compositionally biased region" description="Pro residues" evidence="10">
    <location>
        <begin position="93"/>
        <end position="128"/>
    </location>
</feature>
<keyword evidence="7" id="KW-0653">Protein transport</keyword>
<evidence type="ECO:0000313" key="13">
    <source>
        <dbReference type="EMBL" id="SDL55248.1"/>
    </source>
</evidence>
<dbReference type="STRING" id="119000.SAMN05661010_01969"/>
<proteinExistence type="inferred from homology"/>
<dbReference type="NCBIfam" id="TIGR01352">
    <property type="entry name" value="tonB_Cterm"/>
    <property type="match status" value="1"/>
</dbReference>
<feature type="region of interest" description="Disordered" evidence="10">
    <location>
        <begin position="77"/>
        <end position="174"/>
    </location>
</feature>
<feature type="transmembrane region" description="Helical" evidence="11">
    <location>
        <begin position="23"/>
        <end position="45"/>
    </location>
</feature>
<keyword evidence="14" id="KW-1185">Reference proteome</keyword>
<evidence type="ECO:0000256" key="2">
    <source>
        <dbReference type="ARBA" id="ARBA00006555"/>
    </source>
</evidence>
<dbReference type="OrthoDB" id="9803361at2"/>
<evidence type="ECO:0000256" key="4">
    <source>
        <dbReference type="ARBA" id="ARBA00022475"/>
    </source>
</evidence>
<comment type="similarity">
    <text evidence="2">Belongs to the TonB family.</text>
</comment>
<keyword evidence="5" id="KW-0997">Cell inner membrane</keyword>
<dbReference type="GO" id="GO:0031992">
    <property type="term" value="F:energy transducer activity"/>
    <property type="evidence" value="ECO:0007669"/>
    <property type="project" value="TreeGrafter"/>
</dbReference>
<dbReference type="GO" id="GO:0015031">
    <property type="term" value="P:protein transport"/>
    <property type="evidence" value="ECO:0007669"/>
    <property type="project" value="UniProtKB-KW"/>
</dbReference>